<dbReference type="PANTHER" id="PTHR43213">
    <property type="entry name" value="BIFUNCTIONAL DTTP/UTP PYROPHOSPHATASE/METHYLTRANSFERASE PROTEIN-RELATED"/>
    <property type="match status" value="1"/>
</dbReference>
<dbReference type="NCBIfam" id="TIGR00172">
    <property type="entry name" value="maf"/>
    <property type="match status" value="1"/>
</dbReference>
<dbReference type="STRING" id="381751.SAMN05444391_0305"/>
<sequence>MRFLILASESKRRVDILRMLGFQFSVIPSRIKEETLKDPVLTARFNAKRKALSVWKEYKFATVLAADTVVYLDGKVYGKPRDEEEAKRFLLELSGRWHRVVSAVCILSQKGRYLFHKTASVKMRELTKQEIEEYVKTGEPLDKAGAYAIQGFGAALVESIRGDFYTVMGLPISETYWILKKVLD</sequence>
<proteinExistence type="inferred from homology"/>
<comment type="caution">
    <text evidence="4">Lacks conserved residue(s) required for the propagation of feature annotation.</text>
</comment>
<feature type="active site" description="Proton acceptor" evidence="4">
    <location>
        <position position="67"/>
    </location>
</feature>
<protein>
    <recommendedName>
        <fullName evidence="4">dTTP/UTP pyrophosphatase</fullName>
        <shortName evidence="4">dTTPase/UTPase</shortName>
        <ecNumber evidence="4">3.6.1.9</ecNumber>
    </recommendedName>
    <alternativeName>
        <fullName evidence="4">Nucleoside triphosphate pyrophosphatase</fullName>
    </alternativeName>
    <alternativeName>
        <fullName evidence="4">Nucleotide pyrophosphatase</fullName>
        <shortName evidence="4">Nucleotide PPase</shortName>
    </alternativeName>
</protein>
<evidence type="ECO:0000256" key="2">
    <source>
        <dbReference type="ARBA" id="ARBA00022801"/>
    </source>
</evidence>
<dbReference type="InterPro" id="IPR003697">
    <property type="entry name" value="Maf-like"/>
</dbReference>
<dbReference type="AlphaFoldDB" id="A0A1M6QN06"/>
<dbReference type="Gene3D" id="3.90.950.10">
    <property type="match status" value="1"/>
</dbReference>
<dbReference type="CDD" id="cd00555">
    <property type="entry name" value="Maf"/>
    <property type="match status" value="1"/>
</dbReference>
<dbReference type="GO" id="GO:0036221">
    <property type="term" value="F:UTP diphosphatase activity"/>
    <property type="evidence" value="ECO:0007669"/>
    <property type="project" value="RHEA"/>
</dbReference>
<comment type="catalytic activity">
    <reaction evidence="4">
        <text>UTP + H2O = UMP + diphosphate + H(+)</text>
        <dbReference type="Rhea" id="RHEA:29395"/>
        <dbReference type="ChEBI" id="CHEBI:15377"/>
        <dbReference type="ChEBI" id="CHEBI:15378"/>
        <dbReference type="ChEBI" id="CHEBI:33019"/>
        <dbReference type="ChEBI" id="CHEBI:46398"/>
        <dbReference type="ChEBI" id="CHEBI:57865"/>
        <dbReference type="EC" id="3.6.1.9"/>
    </reaction>
</comment>
<keyword evidence="2 4" id="KW-0378">Hydrolase</keyword>
<dbReference type="GO" id="GO:0009117">
    <property type="term" value="P:nucleotide metabolic process"/>
    <property type="evidence" value="ECO:0007669"/>
    <property type="project" value="UniProtKB-KW"/>
</dbReference>
<name>A0A1M6QN06_9AQUI</name>
<comment type="function">
    <text evidence="4">Nucleoside triphosphate pyrophosphatase that hydrolyzes dTTP and UTP. May have a dual role in cell division arrest and in preventing the incorporation of modified nucleotides into cellular nucleic acids.</text>
</comment>
<keyword evidence="6" id="KW-1185">Reference proteome</keyword>
<comment type="cofactor">
    <cofactor evidence="1 4">
        <name>a divalent metal cation</name>
        <dbReference type="ChEBI" id="CHEBI:60240"/>
    </cofactor>
</comment>
<dbReference type="SUPFAM" id="SSF52972">
    <property type="entry name" value="ITPase-like"/>
    <property type="match status" value="1"/>
</dbReference>
<feature type="site" description="Important for substrate specificity" evidence="4">
    <location>
        <position position="68"/>
    </location>
</feature>
<dbReference type="OrthoDB" id="9807767at2"/>
<accession>A0A1M6QN06</accession>
<keyword evidence="4" id="KW-0963">Cytoplasm</keyword>
<dbReference type="PANTHER" id="PTHR43213:SF5">
    <property type="entry name" value="BIFUNCTIONAL DTTP_UTP PYROPHOSPHATASE_METHYLTRANSFERASE PROTEIN-RELATED"/>
    <property type="match status" value="1"/>
</dbReference>
<organism evidence="5 6">
    <name type="scientific">Thermocrinis minervae</name>
    <dbReference type="NCBI Taxonomy" id="381751"/>
    <lineage>
        <taxon>Bacteria</taxon>
        <taxon>Pseudomonadati</taxon>
        <taxon>Aquificota</taxon>
        <taxon>Aquificia</taxon>
        <taxon>Aquificales</taxon>
        <taxon>Aquificaceae</taxon>
        <taxon>Thermocrinis</taxon>
    </lineage>
</organism>
<evidence type="ECO:0000313" key="6">
    <source>
        <dbReference type="Proteomes" id="UP000189810"/>
    </source>
</evidence>
<keyword evidence="3 4" id="KW-0546">Nucleotide metabolism</keyword>
<evidence type="ECO:0000256" key="3">
    <source>
        <dbReference type="ARBA" id="ARBA00023080"/>
    </source>
</evidence>
<evidence type="ECO:0000256" key="1">
    <source>
        <dbReference type="ARBA" id="ARBA00001968"/>
    </source>
</evidence>
<dbReference type="Pfam" id="PF02545">
    <property type="entry name" value="Maf"/>
    <property type="match status" value="1"/>
</dbReference>
<evidence type="ECO:0000313" key="5">
    <source>
        <dbReference type="EMBL" id="SHK21596.1"/>
    </source>
</evidence>
<dbReference type="EC" id="3.6.1.9" evidence="4"/>
<gene>
    <name evidence="5" type="ORF">SAMN05444391_0305</name>
</gene>
<dbReference type="GO" id="GO:0036218">
    <property type="term" value="F:dTTP diphosphatase activity"/>
    <property type="evidence" value="ECO:0007669"/>
    <property type="project" value="RHEA"/>
</dbReference>
<comment type="subcellular location">
    <subcellularLocation>
        <location evidence="4">Cytoplasm</location>
    </subcellularLocation>
</comment>
<dbReference type="HAMAP" id="MF_00528">
    <property type="entry name" value="Maf"/>
    <property type="match status" value="1"/>
</dbReference>
<comment type="similarity">
    <text evidence="4">Belongs to the Maf family. YhdE subfamily.</text>
</comment>
<evidence type="ECO:0000256" key="4">
    <source>
        <dbReference type="HAMAP-Rule" id="MF_00528"/>
    </source>
</evidence>
<dbReference type="EMBL" id="LT670846">
    <property type="protein sequence ID" value="SHK21596.1"/>
    <property type="molecule type" value="Genomic_DNA"/>
</dbReference>
<reference evidence="5 6" key="1">
    <citation type="submission" date="2016-11" db="EMBL/GenBank/DDBJ databases">
        <authorList>
            <person name="Jaros S."/>
            <person name="Januszkiewicz K."/>
            <person name="Wedrychowicz H."/>
        </authorList>
    </citation>
    <scope>NUCLEOTIDE SEQUENCE [LARGE SCALE GENOMIC DNA]</scope>
    <source>
        <strain evidence="5 6">DSM 19557</strain>
    </source>
</reference>
<feature type="site" description="Important for substrate specificity" evidence="4">
    <location>
        <position position="12"/>
    </location>
</feature>
<comment type="catalytic activity">
    <reaction evidence="4">
        <text>dTTP + H2O = dTMP + diphosphate + H(+)</text>
        <dbReference type="Rhea" id="RHEA:28534"/>
        <dbReference type="ChEBI" id="CHEBI:15377"/>
        <dbReference type="ChEBI" id="CHEBI:15378"/>
        <dbReference type="ChEBI" id="CHEBI:33019"/>
        <dbReference type="ChEBI" id="CHEBI:37568"/>
        <dbReference type="ChEBI" id="CHEBI:63528"/>
        <dbReference type="EC" id="3.6.1.9"/>
    </reaction>
</comment>
<dbReference type="GO" id="GO:0005737">
    <property type="term" value="C:cytoplasm"/>
    <property type="evidence" value="ECO:0007669"/>
    <property type="project" value="UniProtKB-SubCell"/>
</dbReference>
<feature type="site" description="Important for substrate specificity" evidence="4">
    <location>
        <position position="150"/>
    </location>
</feature>
<dbReference type="InterPro" id="IPR029001">
    <property type="entry name" value="ITPase-like_fam"/>
</dbReference>
<dbReference type="Proteomes" id="UP000189810">
    <property type="component" value="Chromosome I"/>
</dbReference>
<dbReference type="PIRSF" id="PIRSF006305">
    <property type="entry name" value="Maf"/>
    <property type="match status" value="1"/>
</dbReference>
<dbReference type="RefSeq" id="WP_079653494.1">
    <property type="nucleotide sequence ID" value="NZ_LT670846.1"/>
</dbReference>